<proteinExistence type="predicted"/>
<evidence type="ECO:0000313" key="2">
    <source>
        <dbReference type="Proteomes" id="UP000637757"/>
    </source>
</evidence>
<reference evidence="1" key="1">
    <citation type="submission" date="2020-09" db="EMBL/GenBank/DDBJ databases">
        <title>Genomic insights into the novelty and pathogenicity of a unique biofilm-forming Enterococcus sp. bacteria (Enterococcus lacertideformus) identified in reptiles.</title>
        <authorList>
            <person name="Agius J.E."/>
            <person name="Phalen D.N."/>
            <person name="Rose K."/>
            <person name="Eden J.-S."/>
        </authorList>
    </citation>
    <scope>NUCLEOTIDE SEQUENCE</scope>
    <source>
        <strain evidence="1">PHRS 0518</strain>
    </source>
</reference>
<protein>
    <submittedName>
        <fullName evidence="1">Uncharacterized protein</fullName>
    </submittedName>
</protein>
<comment type="caution">
    <text evidence="1">The sequence shown here is derived from an EMBL/GenBank/DDBJ whole genome shotgun (WGS) entry which is preliminary data.</text>
</comment>
<accession>A0A931AZK0</accession>
<organism evidence="1 2">
    <name type="scientific">Enterococcus lacertideformus</name>
    <dbReference type="NCBI Taxonomy" id="2771493"/>
    <lineage>
        <taxon>Bacteria</taxon>
        <taxon>Bacillati</taxon>
        <taxon>Bacillota</taxon>
        <taxon>Bacilli</taxon>
        <taxon>Lactobacillales</taxon>
        <taxon>Enterococcaceae</taxon>
        <taxon>Enterococcus</taxon>
    </lineage>
</organism>
<dbReference type="Proteomes" id="UP000637757">
    <property type="component" value="Unassembled WGS sequence"/>
</dbReference>
<dbReference type="EMBL" id="JADAKE010000017">
    <property type="protein sequence ID" value="MBF8808284.1"/>
    <property type="molecule type" value="Genomic_DNA"/>
</dbReference>
<evidence type="ECO:0000313" key="1">
    <source>
        <dbReference type="EMBL" id="MBF8808284.1"/>
    </source>
</evidence>
<dbReference type="Gene3D" id="1.10.340.30">
    <property type="entry name" value="Hypothetical protein, domain 2"/>
    <property type="match status" value="1"/>
</dbReference>
<dbReference type="AlphaFoldDB" id="A0A931AZK0"/>
<name>A0A931AZK0_9ENTE</name>
<sequence length="51" mass="6095">MNKNEAIDETYEEFVIGKVANFQVEKINVSMENKRIISNRRQNKGEWPMHK</sequence>
<gene>
    <name evidence="1" type="ORF">IC227_08220</name>
</gene>
<keyword evidence="2" id="KW-1185">Reference proteome</keyword>